<dbReference type="EMBL" id="ML769408">
    <property type="protein sequence ID" value="KAE9405580.1"/>
    <property type="molecule type" value="Genomic_DNA"/>
</dbReference>
<accession>A0A6A4I6L6</accession>
<name>A0A6A4I6L6_9AGAR</name>
<protein>
    <submittedName>
        <fullName evidence="1">Uncharacterized protein</fullName>
    </submittedName>
</protein>
<sequence length="635" mass="72899">MLNSRKWSSSKCPSFTLISTGTLWLCPARQYIFLHNHEADRVNRYYHSTKETCVDGIMSRLEVVNFIQLRGSPASGKTTLINLIQAEIESRDVRVHRFDFWPKEEDLRHNLRRNLEIIQSDAIEQEALTYVLIDEAQGTFNDTILWTKLFKRVADSHPGHFFRIIIACSYGSAMPTAAPFDPEIAPALSDNMRINLRLNPSRLTIQNTPPLGLLFDKDDVDDYISRGVRNRSWPQIDHALRTLIVKWSLGYIALIETMMLLAGTKKNKVRSNEVYSLEEFKKDYPLQDLLNSIVTATQCSRLLPNSLNAADPRVNRVFRYMLKHDCIPYRNSDSLPSELNLADIHYTHRQGLLYMERMKNGQAQFTFSFPLQKVMLQFCLEPPVPDLLEDVSTLYRLVTTVIGKFNPDRLRTPRRVDGSDEASALEALYRHEFYMCLYEYRPRAIVSPEYGTEVGHRPSGRVDFLVHRAESTEEQRSWGIELLRDGDRLAQHAHRFSPDGAYRSMISDGMTEFMIVDFRKTEPTQPHPKYKDLLHAVFSDDYTQVTFFDNNLISGEQLVSSGMVLIGQQTLDSCMISLLHLSALFMQLSISTQHEIEMFDPHQVGIGVLGIMTWVFQVYGIPLIVVSLDICCGIL</sequence>
<dbReference type="SUPFAM" id="SSF52540">
    <property type="entry name" value="P-loop containing nucleoside triphosphate hydrolases"/>
    <property type="match status" value="1"/>
</dbReference>
<proteinExistence type="predicted"/>
<dbReference type="Proteomes" id="UP000799118">
    <property type="component" value="Unassembled WGS sequence"/>
</dbReference>
<evidence type="ECO:0000313" key="2">
    <source>
        <dbReference type="Proteomes" id="UP000799118"/>
    </source>
</evidence>
<organism evidence="1 2">
    <name type="scientific">Gymnopus androsaceus JB14</name>
    <dbReference type="NCBI Taxonomy" id="1447944"/>
    <lineage>
        <taxon>Eukaryota</taxon>
        <taxon>Fungi</taxon>
        <taxon>Dikarya</taxon>
        <taxon>Basidiomycota</taxon>
        <taxon>Agaricomycotina</taxon>
        <taxon>Agaricomycetes</taxon>
        <taxon>Agaricomycetidae</taxon>
        <taxon>Agaricales</taxon>
        <taxon>Marasmiineae</taxon>
        <taxon>Omphalotaceae</taxon>
        <taxon>Gymnopus</taxon>
    </lineage>
</organism>
<dbReference type="AlphaFoldDB" id="A0A6A4I6L6"/>
<gene>
    <name evidence="1" type="ORF">BT96DRAFT_329766</name>
</gene>
<dbReference type="InterPro" id="IPR027417">
    <property type="entry name" value="P-loop_NTPase"/>
</dbReference>
<dbReference type="OrthoDB" id="5424500at2759"/>
<evidence type="ECO:0000313" key="1">
    <source>
        <dbReference type="EMBL" id="KAE9405580.1"/>
    </source>
</evidence>
<keyword evidence="2" id="KW-1185">Reference proteome</keyword>
<reference evidence="1" key="1">
    <citation type="journal article" date="2019" name="Environ. Microbiol.">
        <title>Fungal ecological strategies reflected in gene transcription - a case study of two litter decomposers.</title>
        <authorList>
            <person name="Barbi F."/>
            <person name="Kohler A."/>
            <person name="Barry K."/>
            <person name="Baskaran P."/>
            <person name="Daum C."/>
            <person name="Fauchery L."/>
            <person name="Ihrmark K."/>
            <person name="Kuo A."/>
            <person name="LaButti K."/>
            <person name="Lipzen A."/>
            <person name="Morin E."/>
            <person name="Grigoriev I.V."/>
            <person name="Henrissat B."/>
            <person name="Lindahl B."/>
            <person name="Martin F."/>
        </authorList>
    </citation>
    <scope>NUCLEOTIDE SEQUENCE</scope>
    <source>
        <strain evidence="1">JB14</strain>
    </source>
</reference>